<dbReference type="InterPro" id="IPR012340">
    <property type="entry name" value="NA-bd_OB-fold"/>
</dbReference>
<sequence>MFFNQNSTNFGGNVGRVETTSNGCLKFGICQSVKSKTLDTGNQYHDNWLNVILTKKQTEHWQGRINSGDEILVNGELRIGKHDGQKTIVLFVNRIEGHAPKMHRTVGNLLNKLTEQSVNHLVDQLPAVFEQLGLQINQKEVNRLAQVSNAQAATPEAATSQFSPQQLAAAMALLQQQTQPAAQTQPMQPVQQAAQPAQTQPMQPVQQAAQPAQTQPMQPVQQAAQPAQMQPMQPVQPAAQPVQTQPAQPAATPQPITIDQLTTASKPEPDWVNEGAEANLQQNAATYAAGNLQPNAANFFKQ</sequence>
<evidence type="ECO:0000313" key="3">
    <source>
        <dbReference type="Proteomes" id="UP001524460"/>
    </source>
</evidence>
<evidence type="ECO:0008006" key="4">
    <source>
        <dbReference type="Google" id="ProtNLM"/>
    </source>
</evidence>
<organism evidence="2 3">
    <name type="scientific">Photobacterium pectinilyticum</name>
    <dbReference type="NCBI Taxonomy" id="2906793"/>
    <lineage>
        <taxon>Bacteria</taxon>
        <taxon>Pseudomonadati</taxon>
        <taxon>Pseudomonadota</taxon>
        <taxon>Gammaproteobacteria</taxon>
        <taxon>Vibrionales</taxon>
        <taxon>Vibrionaceae</taxon>
        <taxon>Photobacterium</taxon>
    </lineage>
</organism>
<gene>
    <name evidence="2" type="ORF">NHN17_21495</name>
</gene>
<dbReference type="RefSeq" id="WP_255044704.1">
    <property type="nucleotide sequence ID" value="NZ_JANEYT010000079.1"/>
</dbReference>
<feature type="region of interest" description="Disordered" evidence="1">
    <location>
        <begin position="179"/>
        <end position="253"/>
    </location>
</feature>
<evidence type="ECO:0000256" key="1">
    <source>
        <dbReference type="SAM" id="MobiDB-lite"/>
    </source>
</evidence>
<reference evidence="2 3" key="1">
    <citation type="submission" date="2022-07" db="EMBL/GenBank/DDBJ databases">
        <title>Photobacterium pectinilyticum sp. nov., a marine bacterium isolated from surface seawater of Qingdao offshore.</title>
        <authorList>
            <person name="Wang X."/>
        </authorList>
    </citation>
    <scope>NUCLEOTIDE SEQUENCE [LARGE SCALE GENOMIC DNA]</scope>
    <source>
        <strain evidence="2 3">ZSDE20</strain>
    </source>
</reference>
<proteinExistence type="predicted"/>
<evidence type="ECO:0000313" key="2">
    <source>
        <dbReference type="EMBL" id="MCQ1060624.1"/>
    </source>
</evidence>
<dbReference type="Proteomes" id="UP001524460">
    <property type="component" value="Unassembled WGS sequence"/>
</dbReference>
<name>A0ABT1NBC7_9GAMM</name>
<comment type="caution">
    <text evidence="2">The sequence shown here is derived from an EMBL/GenBank/DDBJ whole genome shotgun (WGS) entry which is preliminary data.</text>
</comment>
<accession>A0ABT1NBC7</accession>
<protein>
    <recommendedName>
        <fullName evidence="4">Single-stranded DNA-binding protein</fullName>
    </recommendedName>
</protein>
<dbReference type="EMBL" id="JANEYT010000079">
    <property type="protein sequence ID" value="MCQ1060624.1"/>
    <property type="molecule type" value="Genomic_DNA"/>
</dbReference>
<dbReference type="Gene3D" id="2.40.50.140">
    <property type="entry name" value="Nucleic acid-binding proteins"/>
    <property type="match status" value="1"/>
</dbReference>
<keyword evidence="3" id="KW-1185">Reference proteome</keyword>